<evidence type="ECO:0000256" key="4">
    <source>
        <dbReference type="ARBA" id="ARBA00022771"/>
    </source>
</evidence>
<feature type="transmembrane region" description="Helical" evidence="11">
    <location>
        <begin position="260"/>
        <end position="282"/>
    </location>
</feature>
<dbReference type="Gene3D" id="3.30.40.10">
    <property type="entry name" value="Zinc/RING finger domain, C3HC4 (zinc finger)"/>
    <property type="match status" value="1"/>
</dbReference>
<sequence length="448" mass="51143">MAENFGNHPERSVRVSVSSDTAATTASNRMLPDDIRHLLEHVLSPELQHQVLNDLQQHFSQQSTSRLAQHAASATHQPAHQHTHMHPVDLHTHRMPMTGLHGGPGGESESLVINMSEDETDSEGTGNASLVETPAPASGQQGAGISRADQMQAANLLHTFYNAMESLLPFICLLMIKFMFDHRLGLLVFIGLLGTFYHANTNLKKNITQRDNRSWTDSVGCMAWIITFLSANIFLIYYMFEDQHLYRSLYLCLPKVGEVSLWQLVWIVGITDFVIRYGAIILKAVVAMLPRFVLRYKRKGKYYMLIEVTSQFYRAIVPSVPWLYYFYDNREGGVMWFSVILMVLYVVCKSFNLWIKVRELWTALKKFKSNVRYGTVPNREELNLVENNCPICQDKLSDPVRLSCKHIFCEDCITLWFDREQTCPMCRASIADRPVWQDGSTAGVPQLF</sequence>
<evidence type="ECO:0000256" key="10">
    <source>
        <dbReference type="SAM" id="MobiDB-lite"/>
    </source>
</evidence>
<dbReference type="GO" id="GO:0061630">
    <property type="term" value="F:ubiquitin protein ligase activity"/>
    <property type="evidence" value="ECO:0007669"/>
    <property type="project" value="InterPro"/>
</dbReference>
<dbReference type="Proteomes" id="UP001209878">
    <property type="component" value="Unassembled WGS sequence"/>
</dbReference>
<keyword evidence="3" id="KW-0479">Metal-binding</keyword>
<comment type="caution">
    <text evidence="13">The sequence shown here is derived from an EMBL/GenBank/DDBJ whole genome shotgun (WGS) entry which is preliminary data.</text>
</comment>
<evidence type="ECO:0000256" key="1">
    <source>
        <dbReference type="ARBA" id="ARBA00004141"/>
    </source>
</evidence>
<keyword evidence="8 11" id="KW-0472">Membrane</keyword>
<feature type="region of interest" description="Disordered" evidence="10">
    <location>
        <begin position="1"/>
        <end position="28"/>
    </location>
</feature>
<dbReference type="PANTHER" id="PTHR15860:SF0">
    <property type="entry name" value="LP20373P"/>
    <property type="match status" value="1"/>
</dbReference>
<keyword evidence="7 11" id="KW-1133">Transmembrane helix</keyword>
<dbReference type="Pfam" id="PF13639">
    <property type="entry name" value="zf-RING_2"/>
    <property type="match status" value="1"/>
</dbReference>
<protein>
    <recommendedName>
        <fullName evidence="12">RING-type domain-containing protein</fullName>
    </recommendedName>
</protein>
<dbReference type="CDD" id="cd16532">
    <property type="entry name" value="RING-HC_RNFT1-like"/>
    <property type="match status" value="1"/>
</dbReference>
<evidence type="ECO:0000256" key="7">
    <source>
        <dbReference type="ARBA" id="ARBA00022989"/>
    </source>
</evidence>
<dbReference type="GO" id="GO:1904294">
    <property type="term" value="P:positive regulation of ERAD pathway"/>
    <property type="evidence" value="ECO:0007669"/>
    <property type="project" value="InterPro"/>
</dbReference>
<gene>
    <name evidence="13" type="ORF">NP493_892g01005</name>
</gene>
<dbReference type="InterPro" id="IPR001841">
    <property type="entry name" value="Znf_RING"/>
</dbReference>
<comment type="subcellular location">
    <subcellularLocation>
        <location evidence="1">Membrane</location>
        <topology evidence="1">Multi-pass membrane protein</topology>
    </subcellularLocation>
</comment>
<accession>A0AAD9NK19</accession>
<keyword evidence="4 9" id="KW-0863">Zinc-finger</keyword>
<evidence type="ECO:0000256" key="3">
    <source>
        <dbReference type="ARBA" id="ARBA00022723"/>
    </source>
</evidence>
<evidence type="ECO:0000256" key="5">
    <source>
        <dbReference type="ARBA" id="ARBA00022786"/>
    </source>
</evidence>
<feature type="region of interest" description="Disordered" evidence="10">
    <location>
        <begin position="58"/>
        <end position="85"/>
    </location>
</feature>
<feature type="transmembrane region" description="Helical" evidence="11">
    <location>
        <begin position="182"/>
        <end position="199"/>
    </location>
</feature>
<dbReference type="PANTHER" id="PTHR15860">
    <property type="entry name" value="UNCHARACTERIZED RING FINGER-CONTAINING PROTEIN"/>
    <property type="match status" value="1"/>
</dbReference>
<dbReference type="PROSITE" id="PS50089">
    <property type="entry name" value="ZF_RING_2"/>
    <property type="match status" value="1"/>
</dbReference>
<keyword evidence="14" id="KW-1185">Reference proteome</keyword>
<name>A0AAD9NK19_RIDPI</name>
<feature type="transmembrane region" description="Helical" evidence="11">
    <location>
        <begin position="333"/>
        <end position="355"/>
    </location>
</feature>
<evidence type="ECO:0000313" key="13">
    <source>
        <dbReference type="EMBL" id="KAK2173212.1"/>
    </source>
</evidence>
<feature type="transmembrane region" description="Helical" evidence="11">
    <location>
        <begin position="219"/>
        <end position="240"/>
    </location>
</feature>
<evidence type="ECO:0000256" key="11">
    <source>
        <dbReference type="SAM" id="Phobius"/>
    </source>
</evidence>
<keyword evidence="6" id="KW-0862">Zinc</keyword>
<dbReference type="InterPro" id="IPR013083">
    <property type="entry name" value="Znf_RING/FYVE/PHD"/>
</dbReference>
<feature type="domain" description="RING-type" evidence="12">
    <location>
        <begin position="389"/>
        <end position="427"/>
    </location>
</feature>
<evidence type="ECO:0000313" key="14">
    <source>
        <dbReference type="Proteomes" id="UP001209878"/>
    </source>
</evidence>
<evidence type="ECO:0000256" key="2">
    <source>
        <dbReference type="ARBA" id="ARBA00022692"/>
    </source>
</evidence>
<dbReference type="InterPro" id="IPR017907">
    <property type="entry name" value="Znf_RING_CS"/>
</dbReference>
<dbReference type="SMART" id="SM00184">
    <property type="entry name" value="RING"/>
    <property type="match status" value="1"/>
</dbReference>
<evidence type="ECO:0000256" key="8">
    <source>
        <dbReference type="ARBA" id="ARBA00023136"/>
    </source>
</evidence>
<evidence type="ECO:0000256" key="6">
    <source>
        <dbReference type="ARBA" id="ARBA00022833"/>
    </source>
</evidence>
<dbReference type="PROSITE" id="PS00518">
    <property type="entry name" value="ZF_RING_1"/>
    <property type="match status" value="1"/>
</dbReference>
<proteinExistence type="predicted"/>
<reference evidence="13" key="1">
    <citation type="journal article" date="2023" name="Mol. Biol. Evol.">
        <title>Third-Generation Sequencing Reveals the Adaptive Role of the Epigenome in Three Deep-Sea Polychaetes.</title>
        <authorList>
            <person name="Perez M."/>
            <person name="Aroh O."/>
            <person name="Sun Y."/>
            <person name="Lan Y."/>
            <person name="Juniper S.K."/>
            <person name="Young C.R."/>
            <person name="Angers B."/>
            <person name="Qian P.Y."/>
        </authorList>
    </citation>
    <scope>NUCLEOTIDE SEQUENCE</scope>
    <source>
        <strain evidence="13">R07B-5</strain>
    </source>
</reference>
<dbReference type="GO" id="GO:0008270">
    <property type="term" value="F:zinc ion binding"/>
    <property type="evidence" value="ECO:0007669"/>
    <property type="project" value="UniProtKB-KW"/>
</dbReference>
<dbReference type="InterPro" id="IPR044235">
    <property type="entry name" value="RNFT1/2"/>
</dbReference>
<dbReference type="AlphaFoldDB" id="A0AAD9NK19"/>
<evidence type="ECO:0000256" key="9">
    <source>
        <dbReference type="PROSITE-ProRule" id="PRU00175"/>
    </source>
</evidence>
<feature type="compositionally biased region" description="Low complexity" evidence="10">
    <location>
        <begin position="14"/>
        <end position="28"/>
    </location>
</feature>
<keyword evidence="5" id="KW-0833">Ubl conjugation pathway</keyword>
<organism evidence="13 14">
    <name type="scientific">Ridgeia piscesae</name>
    <name type="common">Tubeworm</name>
    <dbReference type="NCBI Taxonomy" id="27915"/>
    <lineage>
        <taxon>Eukaryota</taxon>
        <taxon>Metazoa</taxon>
        <taxon>Spiralia</taxon>
        <taxon>Lophotrochozoa</taxon>
        <taxon>Annelida</taxon>
        <taxon>Polychaeta</taxon>
        <taxon>Sedentaria</taxon>
        <taxon>Canalipalpata</taxon>
        <taxon>Sabellida</taxon>
        <taxon>Siboglinidae</taxon>
        <taxon>Ridgeia</taxon>
    </lineage>
</organism>
<keyword evidence="2 11" id="KW-0812">Transmembrane</keyword>
<feature type="compositionally biased region" description="Polar residues" evidence="10">
    <location>
        <begin position="58"/>
        <end position="78"/>
    </location>
</feature>
<evidence type="ECO:0000259" key="12">
    <source>
        <dbReference type="PROSITE" id="PS50089"/>
    </source>
</evidence>
<dbReference type="SUPFAM" id="SSF57850">
    <property type="entry name" value="RING/U-box"/>
    <property type="match status" value="1"/>
</dbReference>
<feature type="transmembrane region" description="Helical" evidence="11">
    <location>
        <begin position="302"/>
        <end position="327"/>
    </location>
</feature>
<dbReference type="GO" id="GO:0016020">
    <property type="term" value="C:membrane"/>
    <property type="evidence" value="ECO:0007669"/>
    <property type="project" value="UniProtKB-SubCell"/>
</dbReference>
<dbReference type="EMBL" id="JAODUO010000892">
    <property type="protein sequence ID" value="KAK2173212.1"/>
    <property type="molecule type" value="Genomic_DNA"/>
</dbReference>